<feature type="compositionally biased region" description="Basic and acidic residues" evidence="6">
    <location>
        <begin position="190"/>
        <end position="218"/>
    </location>
</feature>
<keyword evidence="2" id="KW-0597">Phosphoprotein</keyword>
<feature type="compositionally biased region" description="Basic and acidic residues" evidence="6">
    <location>
        <begin position="80"/>
        <end position="92"/>
    </location>
</feature>
<keyword evidence="4" id="KW-0833">Ubl conjugation pathway</keyword>
<dbReference type="OrthoDB" id="442460at2759"/>
<organism evidence="8 9">
    <name type="scientific">Hebeloma cylindrosporum</name>
    <dbReference type="NCBI Taxonomy" id="76867"/>
    <lineage>
        <taxon>Eukaryota</taxon>
        <taxon>Fungi</taxon>
        <taxon>Dikarya</taxon>
        <taxon>Basidiomycota</taxon>
        <taxon>Agaricomycotina</taxon>
        <taxon>Agaricomycetes</taxon>
        <taxon>Agaricomycetidae</taxon>
        <taxon>Agaricales</taxon>
        <taxon>Agaricineae</taxon>
        <taxon>Hymenogastraceae</taxon>
        <taxon>Hebeloma</taxon>
    </lineage>
</organism>
<dbReference type="EMBL" id="KN831776">
    <property type="protein sequence ID" value="KIM43367.1"/>
    <property type="molecule type" value="Genomic_DNA"/>
</dbReference>
<evidence type="ECO:0000256" key="5">
    <source>
        <dbReference type="ARBA" id="ARBA00022801"/>
    </source>
</evidence>
<dbReference type="Gene3D" id="1.10.418.20">
    <property type="match status" value="1"/>
</dbReference>
<dbReference type="PANTHER" id="PTHR46896">
    <property type="entry name" value="SENTRIN-SPECIFIC PROTEASE"/>
    <property type="match status" value="1"/>
</dbReference>
<keyword evidence="3" id="KW-0645">Protease</keyword>
<dbReference type="InterPro" id="IPR038765">
    <property type="entry name" value="Papain-like_cys_pep_sf"/>
</dbReference>
<evidence type="ECO:0000313" key="8">
    <source>
        <dbReference type="EMBL" id="KIM43367.1"/>
    </source>
</evidence>
<comment type="similarity">
    <text evidence="1">Belongs to the peptidase C48 family.</text>
</comment>
<name>A0A0C2YQR5_HEBCY</name>
<feature type="compositionally biased region" description="Polar residues" evidence="6">
    <location>
        <begin position="498"/>
        <end position="508"/>
    </location>
</feature>
<evidence type="ECO:0000256" key="6">
    <source>
        <dbReference type="SAM" id="MobiDB-lite"/>
    </source>
</evidence>
<dbReference type="PANTHER" id="PTHR46896:SF3">
    <property type="entry name" value="FI06413P-RELATED"/>
    <property type="match status" value="1"/>
</dbReference>
<evidence type="ECO:0000256" key="1">
    <source>
        <dbReference type="ARBA" id="ARBA00005234"/>
    </source>
</evidence>
<dbReference type="STRING" id="686832.A0A0C2YQR5"/>
<feature type="region of interest" description="Disordered" evidence="6">
    <location>
        <begin position="113"/>
        <end position="218"/>
    </location>
</feature>
<feature type="compositionally biased region" description="Acidic residues" evidence="6">
    <location>
        <begin position="125"/>
        <end position="134"/>
    </location>
</feature>
<dbReference type="InterPro" id="IPR003653">
    <property type="entry name" value="Peptidase_C48_C"/>
</dbReference>
<gene>
    <name evidence="8" type="ORF">M413DRAFT_26515</name>
</gene>
<dbReference type="HOGENOM" id="CLU_010190_0_0_1"/>
<evidence type="ECO:0000256" key="4">
    <source>
        <dbReference type="ARBA" id="ARBA00022786"/>
    </source>
</evidence>
<feature type="compositionally biased region" description="Polar residues" evidence="6">
    <location>
        <begin position="297"/>
        <end position="306"/>
    </location>
</feature>
<feature type="compositionally biased region" description="Polar residues" evidence="6">
    <location>
        <begin position="49"/>
        <end position="77"/>
    </location>
</feature>
<dbReference type="Pfam" id="PF02902">
    <property type="entry name" value="Peptidase_C48"/>
    <property type="match status" value="2"/>
</dbReference>
<dbReference type="GO" id="GO:0005634">
    <property type="term" value="C:nucleus"/>
    <property type="evidence" value="ECO:0007669"/>
    <property type="project" value="TreeGrafter"/>
</dbReference>
<dbReference type="SUPFAM" id="SSF54001">
    <property type="entry name" value="Cysteine proteinases"/>
    <property type="match status" value="1"/>
</dbReference>
<dbReference type="InterPro" id="IPR051947">
    <property type="entry name" value="Sentrin-specific_protease"/>
</dbReference>
<dbReference type="AlphaFoldDB" id="A0A0C2YQR5"/>
<reference evidence="9" key="2">
    <citation type="submission" date="2015-01" db="EMBL/GenBank/DDBJ databases">
        <title>Evolutionary Origins and Diversification of the Mycorrhizal Mutualists.</title>
        <authorList>
            <consortium name="DOE Joint Genome Institute"/>
            <consortium name="Mycorrhizal Genomics Consortium"/>
            <person name="Kohler A."/>
            <person name="Kuo A."/>
            <person name="Nagy L.G."/>
            <person name="Floudas D."/>
            <person name="Copeland A."/>
            <person name="Barry K.W."/>
            <person name="Cichocki N."/>
            <person name="Veneault-Fourrey C."/>
            <person name="LaButti K."/>
            <person name="Lindquist E.A."/>
            <person name="Lipzen A."/>
            <person name="Lundell T."/>
            <person name="Morin E."/>
            <person name="Murat C."/>
            <person name="Riley R."/>
            <person name="Ohm R."/>
            <person name="Sun H."/>
            <person name="Tunlid A."/>
            <person name="Henrissat B."/>
            <person name="Grigoriev I.V."/>
            <person name="Hibbett D.S."/>
            <person name="Martin F."/>
        </authorList>
    </citation>
    <scope>NUCLEOTIDE SEQUENCE [LARGE SCALE GENOMIC DNA]</scope>
    <source>
        <strain evidence="9">h7</strain>
    </source>
</reference>
<keyword evidence="9" id="KW-1185">Reference proteome</keyword>
<evidence type="ECO:0000313" key="9">
    <source>
        <dbReference type="Proteomes" id="UP000053424"/>
    </source>
</evidence>
<dbReference type="GO" id="GO:0070139">
    <property type="term" value="F:SUMO-specific endopeptidase activity"/>
    <property type="evidence" value="ECO:0007669"/>
    <property type="project" value="TreeGrafter"/>
</dbReference>
<feature type="region of interest" description="Disordered" evidence="6">
    <location>
        <begin position="670"/>
        <end position="693"/>
    </location>
</feature>
<feature type="compositionally biased region" description="Basic and acidic residues" evidence="6">
    <location>
        <begin position="230"/>
        <end position="255"/>
    </location>
</feature>
<dbReference type="GO" id="GO:0016926">
    <property type="term" value="P:protein desumoylation"/>
    <property type="evidence" value="ECO:0007669"/>
    <property type="project" value="TreeGrafter"/>
</dbReference>
<keyword evidence="5" id="KW-0378">Hydrolase</keyword>
<accession>A0A0C2YQR5</accession>
<dbReference type="PROSITE" id="PS50600">
    <property type="entry name" value="ULP_PROTEASE"/>
    <property type="match status" value="1"/>
</dbReference>
<dbReference type="GO" id="GO:0005737">
    <property type="term" value="C:cytoplasm"/>
    <property type="evidence" value="ECO:0007669"/>
    <property type="project" value="TreeGrafter"/>
</dbReference>
<reference evidence="8 9" key="1">
    <citation type="submission" date="2014-04" db="EMBL/GenBank/DDBJ databases">
        <authorList>
            <consortium name="DOE Joint Genome Institute"/>
            <person name="Kuo A."/>
            <person name="Gay G."/>
            <person name="Dore J."/>
            <person name="Kohler A."/>
            <person name="Nagy L.G."/>
            <person name="Floudas D."/>
            <person name="Copeland A."/>
            <person name="Barry K.W."/>
            <person name="Cichocki N."/>
            <person name="Veneault-Fourrey C."/>
            <person name="LaButti K."/>
            <person name="Lindquist E.A."/>
            <person name="Lipzen A."/>
            <person name="Lundell T."/>
            <person name="Morin E."/>
            <person name="Murat C."/>
            <person name="Sun H."/>
            <person name="Tunlid A."/>
            <person name="Henrissat B."/>
            <person name="Grigoriev I.V."/>
            <person name="Hibbett D.S."/>
            <person name="Martin F."/>
            <person name="Nordberg H.P."/>
            <person name="Cantor M.N."/>
            <person name="Hua S.X."/>
        </authorList>
    </citation>
    <scope>NUCLEOTIDE SEQUENCE [LARGE SCALE GENOMIC DNA]</scope>
    <source>
        <strain evidence="9">h7</strain>
    </source>
</reference>
<proteinExistence type="inferred from homology"/>
<dbReference type="Gene3D" id="3.40.395.10">
    <property type="entry name" value="Adenoviral Proteinase, Chain A"/>
    <property type="match status" value="1"/>
</dbReference>
<evidence type="ECO:0000256" key="3">
    <source>
        <dbReference type="ARBA" id="ARBA00022670"/>
    </source>
</evidence>
<sequence length="1019" mass="113401">MASTKEERNAIKGLHAMNSPIDLNSVWKKEPTLIATPTNHRPPRDMNVNPFSANPNQKQTRSSNKVGNVTARQTMASGSRDAEGRPAKRQKFDQTFGLPSVLPITLARKVNRARPPLAPERPEPFDVDEIESSEDERKRKRRRSSLQNAQSSADELNLLAPPASTADIQRSRYSFPGNKIAPDGPATVLNEDRFGDPEKHSPGHDSIKDYTSEPEFGRVKDKVAKIEEALSNSSKHDPPTRDPPKYDPPKYDLSKMGKGMGKAKRMQPKLPKDSVNQRNGVSKPMQPPSMMNRDPIASSSTVYKTTNQRKWKPQLKLPIKEAYFGPDYVPRQGDRVMALYWGVDGLIVKVNEVDIFSCIGRQWEGFECPYSTAPPLIDLRRRDGSSGGAAIKFDSSSRSWKGDDYEKLLAFLTKNGVQTLRVKEGNSLWEMVEMCRSTDRSRGKEHIMQATKKTLPVPKQQSISVASSSSMPESSERMSSGPAPQRSAVASYLRRSSRTMVPQTTTPAPDQDEAILVYPQGAPGAVNLTNGDLARLEPGEYLNDTLIEFGLKHWLGELEMSNPELASQVHVFNSFFYKKLVHKKDPEQAFESLRKWTSKFDIFQKNLHWYLAIICEPEHVLNPTPEIPPTRKDTRSSLKQELSIVPTTLTLPDTTSPTVVEMDADIASSSITPSDTALAKQSAPPEDSDDDMYVPSSEVEVERSLYDGFKSACHIGDYIPVSDVEDDDDALSYVSDRADVSPPGNSEKSPSIMDETLDSGPSEVAMSADTTNLTELAEDEGPTPLKLAAVPPARFYGSIKAKGKQKAIPKPNLQAMDVDKEAGDDVVVLDSAPKYASLFSIPSISNECFRTYIFTLDSLGTRHPRAITKLATYLKLEAKDKKGIPNASLAQGKMASVPTQPNFCDCGVYLIHFVQTFMTDPKRYCRSILNQKTTKLMNKERQAEWHDEKVASMREDIARRIRNLSKQWKEERRLKAAKEIEDGDDKVNMVDSSDSDIVVDDVNIVGPSPKKGRAKRMRG</sequence>
<feature type="compositionally biased region" description="Basic and acidic residues" evidence="6">
    <location>
        <begin position="1"/>
        <end position="10"/>
    </location>
</feature>
<feature type="region of interest" description="Disordered" evidence="6">
    <location>
        <begin position="230"/>
        <end position="307"/>
    </location>
</feature>
<evidence type="ECO:0000259" key="7">
    <source>
        <dbReference type="PROSITE" id="PS50600"/>
    </source>
</evidence>
<feature type="domain" description="Ubiquitin-like protease family profile" evidence="7">
    <location>
        <begin position="526"/>
        <end position="917"/>
    </location>
</feature>
<dbReference type="GO" id="GO:0006508">
    <property type="term" value="P:proteolysis"/>
    <property type="evidence" value="ECO:0007669"/>
    <property type="project" value="UniProtKB-KW"/>
</dbReference>
<feature type="compositionally biased region" description="Low complexity" evidence="6">
    <location>
        <begin position="462"/>
        <end position="480"/>
    </location>
</feature>
<feature type="region of interest" description="Disordered" evidence="6">
    <location>
        <begin position="735"/>
        <end position="764"/>
    </location>
</feature>
<feature type="region of interest" description="Disordered" evidence="6">
    <location>
        <begin position="453"/>
        <end position="509"/>
    </location>
</feature>
<feature type="region of interest" description="Disordered" evidence="6">
    <location>
        <begin position="1"/>
        <end position="96"/>
    </location>
</feature>
<protein>
    <recommendedName>
        <fullName evidence="7">Ubiquitin-like protease family profile domain-containing protein</fullName>
    </recommendedName>
</protein>
<dbReference type="Proteomes" id="UP000053424">
    <property type="component" value="Unassembled WGS sequence"/>
</dbReference>
<evidence type="ECO:0000256" key="2">
    <source>
        <dbReference type="ARBA" id="ARBA00022553"/>
    </source>
</evidence>